<accession>A0A2C6KMK8</accession>
<keyword evidence="3" id="KW-1185">Reference proteome</keyword>
<comment type="caution">
    <text evidence="2">The sequence shown here is derived from an EMBL/GenBank/DDBJ whole genome shotgun (WGS) entry which is preliminary data.</text>
</comment>
<evidence type="ECO:0000313" key="3">
    <source>
        <dbReference type="Proteomes" id="UP000221165"/>
    </source>
</evidence>
<dbReference type="AlphaFoldDB" id="A0A2C6KMK8"/>
<reference evidence="2 3" key="1">
    <citation type="journal article" date="2017" name="Int. J. Parasitol.">
        <title>The genome of the protozoan parasite Cystoisospora suis and a reverse vaccinology approach to identify vaccine candidates.</title>
        <authorList>
            <person name="Palmieri N."/>
            <person name="Shrestha A."/>
            <person name="Ruttkowski B."/>
            <person name="Beck T."/>
            <person name="Vogl C."/>
            <person name="Tomley F."/>
            <person name="Blake D.P."/>
            <person name="Joachim A."/>
        </authorList>
    </citation>
    <scope>NUCLEOTIDE SEQUENCE [LARGE SCALE GENOMIC DNA]</scope>
    <source>
        <strain evidence="2 3">Wien I</strain>
    </source>
</reference>
<feature type="signal peptide" evidence="1">
    <location>
        <begin position="1"/>
        <end position="20"/>
    </location>
</feature>
<dbReference type="RefSeq" id="XP_067919427.1">
    <property type="nucleotide sequence ID" value="XM_068068600.1"/>
</dbReference>
<gene>
    <name evidence="2" type="ORF">CSUI_008467</name>
</gene>
<sequence>MDTPACVFFLIAAFWGSIQLHLTPQTENAVVLRVSAADVATQHNSSGVREAALASEDTAEETDTKAKTIRVPLSASRVSRSAQRTKTLKAVTIFAAAVGLLFAAFKLWECRAALSGASHVQLRPAGKGEATSR</sequence>
<proteinExistence type="predicted"/>
<feature type="non-terminal residue" evidence="2">
    <location>
        <position position="133"/>
    </location>
</feature>
<dbReference type="VEuPathDB" id="ToxoDB:CSUI_008467"/>
<name>A0A2C6KMK8_9APIC</name>
<evidence type="ECO:0008006" key="4">
    <source>
        <dbReference type="Google" id="ProtNLM"/>
    </source>
</evidence>
<dbReference type="GeneID" id="94431811"/>
<dbReference type="Proteomes" id="UP000221165">
    <property type="component" value="Unassembled WGS sequence"/>
</dbReference>
<dbReference type="EMBL" id="MIGC01004741">
    <property type="protein sequence ID" value="PHJ17712.1"/>
    <property type="molecule type" value="Genomic_DNA"/>
</dbReference>
<protein>
    <recommendedName>
        <fullName evidence="4">Transmembrane protein</fullName>
    </recommendedName>
</protein>
<organism evidence="2 3">
    <name type="scientific">Cystoisospora suis</name>
    <dbReference type="NCBI Taxonomy" id="483139"/>
    <lineage>
        <taxon>Eukaryota</taxon>
        <taxon>Sar</taxon>
        <taxon>Alveolata</taxon>
        <taxon>Apicomplexa</taxon>
        <taxon>Conoidasida</taxon>
        <taxon>Coccidia</taxon>
        <taxon>Eucoccidiorida</taxon>
        <taxon>Eimeriorina</taxon>
        <taxon>Sarcocystidae</taxon>
        <taxon>Cystoisospora</taxon>
    </lineage>
</organism>
<evidence type="ECO:0000313" key="2">
    <source>
        <dbReference type="EMBL" id="PHJ17712.1"/>
    </source>
</evidence>
<keyword evidence="1" id="KW-0732">Signal</keyword>
<feature type="chain" id="PRO_5012903274" description="Transmembrane protein" evidence="1">
    <location>
        <begin position="21"/>
        <end position="133"/>
    </location>
</feature>
<evidence type="ECO:0000256" key="1">
    <source>
        <dbReference type="SAM" id="SignalP"/>
    </source>
</evidence>